<accession>A0A940DI76</accession>
<proteinExistence type="predicted"/>
<reference evidence="2" key="2">
    <citation type="journal article" date="2021" name="PeerJ">
        <title>Extensive microbial diversity within the chicken gut microbiome revealed by metagenomics and culture.</title>
        <authorList>
            <person name="Gilroy R."/>
            <person name="Ravi A."/>
            <person name="Getino M."/>
            <person name="Pursley I."/>
            <person name="Horton D.L."/>
            <person name="Alikhan N.F."/>
            <person name="Baker D."/>
            <person name="Gharbi K."/>
            <person name="Hall N."/>
            <person name="Watson M."/>
            <person name="Adriaenssens E.M."/>
            <person name="Foster-Nyarko E."/>
            <person name="Jarju S."/>
            <person name="Secka A."/>
            <person name="Antonio M."/>
            <person name="Oren A."/>
            <person name="Chaudhuri R.R."/>
            <person name="La Ragione R."/>
            <person name="Hildebrand F."/>
            <person name="Pallen M.J."/>
        </authorList>
    </citation>
    <scope>NUCLEOTIDE SEQUENCE</scope>
    <source>
        <strain evidence="2">3924</strain>
    </source>
</reference>
<feature type="transmembrane region" description="Helical" evidence="1">
    <location>
        <begin position="7"/>
        <end position="28"/>
    </location>
</feature>
<comment type="caution">
    <text evidence="2">The sequence shown here is derived from an EMBL/GenBank/DDBJ whole genome shotgun (WGS) entry which is preliminary data.</text>
</comment>
<protein>
    <submittedName>
        <fullName evidence="2">Uncharacterized protein</fullName>
    </submittedName>
</protein>
<feature type="transmembrane region" description="Helical" evidence="1">
    <location>
        <begin position="87"/>
        <end position="110"/>
    </location>
</feature>
<name>A0A940DI76_9BACT</name>
<feature type="transmembrane region" description="Helical" evidence="1">
    <location>
        <begin position="116"/>
        <end position="131"/>
    </location>
</feature>
<dbReference type="EMBL" id="JADIMV010000032">
    <property type="protein sequence ID" value="MBO8439354.1"/>
    <property type="molecule type" value="Genomic_DNA"/>
</dbReference>
<dbReference type="AlphaFoldDB" id="A0A940DI76"/>
<keyword evidence="1" id="KW-0812">Transmembrane</keyword>
<evidence type="ECO:0000313" key="2">
    <source>
        <dbReference type="EMBL" id="MBO8439354.1"/>
    </source>
</evidence>
<organism evidence="2 3">
    <name type="scientific">Candidatus Aphodosoma intestinipullorum</name>
    <dbReference type="NCBI Taxonomy" id="2840674"/>
    <lineage>
        <taxon>Bacteria</taxon>
        <taxon>Pseudomonadati</taxon>
        <taxon>Bacteroidota</taxon>
        <taxon>Bacteroidia</taxon>
        <taxon>Bacteroidales</taxon>
        <taxon>Candidatus Aphodosoma</taxon>
    </lineage>
</organism>
<gene>
    <name evidence="2" type="ORF">IAC51_01750</name>
</gene>
<sequence length="150" mass="17128">MMTNKTYIVMTVYYAMLLLAIVAAMVGYHYSGQMGVYVQHDDPLNRGLYTFMILYTILTLPAALKLYSVGERKARAMENRAERESRIMWYGVAKVSVIGLGFVANVLLFYMLRETSMLYMAGISAVGMLFAKPKRKDMYRMDDEPEKSEG</sequence>
<keyword evidence="1" id="KW-0472">Membrane</keyword>
<feature type="transmembrane region" description="Helical" evidence="1">
    <location>
        <begin position="48"/>
        <end position="67"/>
    </location>
</feature>
<evidence type="ECO:0000256" key="1">
    <source>
        <dbReference type="SAM" id="Phobius"/>
    </source>
</evidence>
<evidence type="ECO:0000313" key="3">
    <source>
        <dbReference type="Proteomes" id="UP000712007"/>
    </source>
</evidence>
<dbReference type="Proteomes" id="UP000712007">
    <property type="component" value="Unassembled WGS sequence"/>
</dbReference>
<keyword evidence="1" id="KW-1133">Transmembrane helix</keyword>
<reference evidence="2" key="1">
    <citation type="submission" date="2020-10" db="EMBL/GenBank/DDBJ databases">
        <authorList>
            <person name="Gilroy R."/>
        </authorList>
    </citation>
    <scope>NUCLEOTIDE SEQUENCE</scope>
    <source>
        <strain evidence="2">3924</strain>
    </source>
</reference>